<feature type="region of interest" description="Disordered" evidence="1">
    <location>
        <begin position="57"/>
        <end position="122"/>
    </location>
</feature>
<dbReference type="PROSITE" id="PS51782">
    <property type="entry name" value="LYSM"/>
    <property type="match status" value="1"/>
</dbReference>
<protein>
    <submittedName>
        <fullName evidence="3">LysM peptidoglycan-binding domain-containing protein</fullName>
    </submittedName>
</protein>
<dbReference type="SUPFAM" id="SSF54106">
    <property type="entry name" value="LysM domain"/>
    <property type="match status" value="1"/>
</dbReference>
<dbReference type="Pfam" id="PF01476">
    <property type="entry name" value="LysM"/>
    <property type="match status" value="1"/>
</dbReference>
<accession>A0A4Z0GS96</accession>
<dbReference type="CDD" id="cd00118">
    <property type="entry name" value="LysM"/>
    <property type="match status" value="1"/>
</dbReference>
<dbReference type="AlphaFoldDB" id="A0A4Z0GS96"/>
<gene>
    <name evidence="3" type="ORF">E4665_04005</name>
</gene>
<evidence type="ECO:0000313" key="3">
    <source>
        <dbReference type="EMBL" id="TGA99498.1"/>
    </source>
</evidence>
<dbReference type="Proteomes" id="UP000298347">
    <property type="component" value="Unassembled WGS sequence"/>
</dbReference>
<dbReference type="InterPro" id="IPR036779">
    <property type="entry name" value="LysM_dom_sf"/>
</dbReference>
<dbReference type="SMART" id="SM00257">
    <property type="entry name" value="LysM"/>
    <property type="match status" value="1"/>
</dbReference>
<evidence type="ECO:0000256" key="1">
    <source>
        <dbReference type="SAM" id="MobiDB-lite"/>
    </source>
</evidence>
<reference evidence="3 4" key="1">
    <citation type="journal article" date="2015" name="Int. J. Syst. Evol. Microbiol.">
        <title>Sporolactobacillus shoreae sp. nov. and Sporolactobacillus spathodeae sp. nov., two spore-forming lactic acid bacteria isolated from tree barks in Thailand.</title>
        <authorList>
            <person name="Thamacharoensuk T."/>
            <person name="Kitahara M."/>
            <person name="Ohkuma M."/>
            <person name="Thongchul N."/>
            <person name="Tanasupawat S."/>
        </authorList>
    </citation>
    <scope>NUCLEOTIDE SEQUENCE [LARGE SCALE GENOMIC DNA]</scope>
    <source>
        <strain evidence="3 4">BK92</strain>
    </source>
</reference>
<sequence length="485" mass="50301">METVKLYVVQKGDSVAAIAQKHEMAINDFRDMNNGLTDEELIQGMKVKVSGNVQPLKVERSEKPKKQAQVQPSVTAPIQTQKPAASPSPQVEAAKKPPAVSGAQEKAKESPATGGHPTGGATDFNTIFYPKVSQNQYQYPGVTAGAFQNVPGSLPSQSAPMGSGYPNYPGLTGNIGGAVNSAVSPYGINPYSPAYSGNPGTAVSPAAQSGQMSPYSQPYPPYSNPGNLVSPAMQPNQASPYSPASAGKMGNAYSPISQPAAVNPYSALYPGNPSGTVSPVTQSVPTNPYYQAPITPQVSPVGITNPAMQSGASNKKSMPMIAPEYQNPVSGKTAKASMNPTKQAAYSPLSKGAIQPAADYQLPNAAQAPVSPWIQPGQPSVANVGTSVQNAANPLVQGQQSIPTQPAGQGTIGGYPYPYMPPMGQQRPCGCGGPSAQPYSPFATSPTYGYYGGNLPQAEMPYSEMGSIPAPVFQLEKPIKPTSKK</sequence>
<feature type="compositionally biased region" description="Low complexity" evidence="1">
    <location>
        <begin position="111"/>
        <end position="122"/>
    </location>
</feature>
<keyword evidence="4" id="KW-1185">Reference proteome</keyword>
<dbReference type="InterPro" id="IPR018392">
    <property type="entry name" value="LysM"/>
</dbReference>
<feature type="compositionally biased region" description="Polar residues" evidence="1">
    <location>
        <begin position="68"/>
        <end position="89"/>
    </location>
</feature>
<comment type="caution">
    <text evidence="3">The sequence shown here is derived from an EMBL/GenBank/DDBJ whole genome shotgun (WGS) entry which is preliminary data.</text>
</comment>
<organism evidence="3 4">
    <name type="scientific">Sporolactobacillus shoreae</name>
    <dbReference type="NCBI Taxonomy" id="1465501"/>
    <lineage>
        <taxon>Bacteria</taxon>
        <taxon>Bacillati</taxon>
        <taxon>Bacillota</taxon>
        <taxon>Bacilli</taxon>
        <taxon>Bacillales</taxon>
        <taxon>Sporolactobacillaceae</taxon>
        <taxon>Sporolactobacillus</taxon>
    </lineage>
</organism>
<dbReference type="Gene3D" id="3.10.350.10">
    <property type="entry name" value="LysM domain"/>
    <property type="match status" value="1"/>
</dbReference>
<evidence type="ECO:0000259" key="2">
    <source>
        <dbReference type="PROSITE" id="PS51782"/>
    </source>
</evidence>
<name>A0A4Z0GS96_9BACL</name>
<dbReference type="EMBL" id="SRJD01000003">
    <property type="protein sequence ID" value="TGA99498.1"/>
    <property type="molecule type" value="Genomic_DNA"/>
</dbReference>
<feature type="domain" description="LysM" evidence="2">
    <location>
        <begin position="5"/>
        <end position="49"/>
    </location>
</feature>
<proteinExistence type="predicted"/>
<dbReference type="OrthoDB" id="2033517at2"/>
<evidence type="ECO:0000313" key="4">
    <source>
        <dbReference type="Proteomes" id="UP000298347"/>
    </source>
</evidence>